<keyword evidence="6" id="KW-1185">Reference proteome</keyword>
<gene>
    <name evidence="5" type="ORF">AALO_G00047750</name>
</gene>
<evidence type="ECO:0000256" key="1">
    <source>
        <dbReference type="ARBA" id="ARBA00004245"/>
    </source>
</evidence>
<dbReference type="EMBL" id="JADWDJ010000004">
    <property type="protein sequence ID" value="KAG5281693.1"/>
    <property type="molecule type" value="Genomic_DNA"/>
</dbReference>
<dbReference type="InterPro" id="IPR032675">
    <property type="entry name" value="LRR_dom_sf"/>
</dbReference>
<evidence type="ECO:0008006" key="7">
    <source>
        <dbReference type="Google" id="ProtNLM"/>
    </source>
</evidence>
<evidence type="ECO:0000313" key="5">
    <source>
        <dbReference type="EMBL" id="KAG5281693.1"/>
    </source>
</evidence>
<dbReference type="Pfam" id="PF03250">
    <property type="entry name" value="Tropomodulin"/>
    <property type="match status" value="1"/>
</dbReference>
<dbReference type="GO" id="GO:0006936">
    <property type="term" value="P:muscle contraction"/>
    <property type="evidence" value="ECO:0007669"/>
    <property type="project" value="TreeGrafter"/>
</dbReference>
<feature type="compositionally biased region" description="Basic and acidic residues" evidence="4">
    <location>
        <begin position="44"/>
        <end position="56"/>
    </location>
</feature>
<sequence>MSSGEEDFDSLLATLSPEEVEELEKELIVIDPDPNVPVGLRQRNQTDKHPERGYNREAMLDYCVRETKKLLRRERSVEGEVKSERKAERLRRMGRSRGRSLSHSSSVEEAEPEGGGQEEASAENQADERERPLVANSSSATSPKRLRRTESREGITEEEEEGEEEEEEEEDEEEDKEEEESDEASSMFDGLLERVRSNDPELTELNVNNSDAIRSDTLLQMAEALRRNTHVRSFSLANTRANDHVALAVAHTLRSNATLASLNLDSNQLTGRGMLALVEALTENASLTELRFHNQRHICGGKTEMEMARLLRDNATLLKLGYHFELAGPRMTMTHILSRNMDRQRQRRLEQRQSQARSQNQPGPENTPQNTPQNQKTQQNLQKQQQNVPKQQNLQQKQQNVPKQQNLQQKQKNVPKHPSQTGLAARGFPPAQQNSVTQKNDQQTLPPGQNLSRAQRPPASGKASGAMDTFRQKFSHQPNHVDKPDPPPAGAEALPHTGVPEENREPDRRTKNREELQRPAAGIHTQQRQHENPQEGGGAQVAEVTAEKALRGGPAQRGRKDPWQQPSSTPVDSLMPQRL</sequence>
<protein>
    <recommendedName>
        <fullName evidence="7">Leiomodin-2-like</fullName>
    </recommendedName>
</protein>
<dbReference type="GO" id="GO:0051694">
    <property type="term" value="P:pointed-end actin filament capping"/>
    <property type="evidence" value="ECO:0007669"/>
    <property type="project" value="InterPro"/>
</dbReference>
<dbReference type="InterPro" id="IPR004934">
    <property type="entry name" value="TMOD"/>
</dbReference>
<feature type="region of interest" description="Disordered" evidence="4">
    <location>
        <begin position="73"/>
        <end position="187"/>
    </location>
</feature>
<dbReference type="GO" id="GO:0007015">
    <property type="term" value="P:actin filament organization"/>
    <property type="evidence" value="ECO:0007669"/>
    <property type="project" value="TreeGrafter"/>
</dbReference>
<proteinExistence type="predicted"/>
<keyword evidence="2" id="KW-0963">Cytoplasm</keyword>
<dbReference type="PANTHER" id="PTHR10901">
    <property type="entry name" value="TROPOMODULIN"/>
    <property type="match status" value="1"/>
</dbReference>
<feature type="compositionally biased region" description="Polar residues" evidence="4">
    <location>
        <begin position="431"/>
        <end position="453"/>
    </location>
</feature>
<dbReference type="SUPFAM" id="SSF52047">
    <property type="entry name" value="RNI-like"/>
    <property type="match status" value="1"/>
</dbReference>
<dbReference type="Proteomes" id="UP000823561">
    <property type="component" value="Chromosome 4"/>
</dbReference>
<keyword evidence="3" id="KW-0206">Cytoskeleton</keyword>
<feature type="compositionally biased region" description="Basic and acidic residues" evidence="4">
    <location>
        <begin position="73"/>
        <end position="91"/>
    </location>
</feature>
<organism evidence="5 6">
    <name type="scientific">Alosa alosa</name>
    <name type="common">allis shad</name>
    <dbReference type="NCBI Taxonomy" id="278164"/>
    <lineage>
        <taxon>Eukaryota</taxon>
        <taxon>Metazoa</taxon>
        <taxon>Chordata</taxon>
        <taxon>Craniata</taxon>
        <taxon>Vertebrata</taxon>
        <taxon>Euteleostomi</taxon>
        <taxon>Actinopterygii</taxon>
        <taxon>Neopterygii</taxon>
        <taxon>Teleostei</taxon>
        <taxon>Clupei</taxon>
        <taxon>Clupeiformes</taxon>
        <taxon>Clupeoidei</taxon>
        <taxon>Clupeidae</taxon>
        <taxon>Alosa</taxon>
    </lineage>
</organism>
<evidence type="ECO:0000256" key="3">
    <source>
        <dbReference type="ARBA" id="ARBA00023212"/>
    </source>
</evidence>
<dbReference type="Gene3D" id="3.80.10.10">
    <property type="entry name" value="Ribonuclease Inhibitor"/>
    <property type="match status" value="1"/>
</dbReference>
<comment type="subcellular location">
    <subcellularLocation>
        <location evidence="1">Cytoplasm</location>
        <location evidence="1">Cytoskeleton</location>
    </subcellularLocation>
</comment>
<feature type="region of interest" description="Disordered" evidence="4">
    <location>
        <begin position="342"/>
        <end position="579"/>
    </location>
</feature>
<dbReference type="GO" id="GO:0005865">
    <property type="term" value="C:striated muscle thin filament"/>
    <property type="evidence" value="ECO:0007669"/>
    <property type="project" value="TreeGrafter"/>
</dbReference>
<dbReference type="AlphaFoldDB" id="A0AAV6H2Y0"/>
<reference evidence="5" key="1">
    <citation type="submission" date="2020-10" db="EMBL/GenBank/DDBJ databases">
        <title>Chromosome-scale genome assembly of the Allis shad, Alosa alosa.</title>
        <authorList>
            <person name="Margot Z."/>
            <person name="Christophe K."/>
            <person name="Cabau C."/>
            <person name="Louis A."/>
            <person name="Berthelot C."/>
            <person name="Parey E."/>
            <person name="Roest Crollius H."/>
            <person name="Montfort J."/>
            <person name="Robinson-Rechavi M."/>
            <person name="Bucao C."/>
            <person name="Bouchez O."/>
            <person name="Gislard M."/>
            <person name="Lluch J."/>
            <person name="Milhes M."/>
            <person name="Lampietro C."/>
            <person name="Lopez Roques C."/>
            <person name="Donnadieu C."/>
            <person name="Braasch I."/>
            <person name="Desvignes T."/>
            <person name="Postlethwait J."/>
            <person name="Bobe J."/>
            <person name="Guiguen Y."/>
        </authorList>
    </citation>
    <scope>NUCLEOTIDE SEQUENCE</scope>
    <source>
        <strain evidence="5">M-15738</strain>
        <tissue evidence="5">Blood</tissue>
    </source>
</reference>
<feature type="compositionally biased region" description="Low complexity" evidence="4">
    <location>
        <begin position="352"/>
        <end position="412"/>
    </location>
</feature>
<feature type="region of interest" description="Disordered" evidence="4">
    <location>
        <begin position="33"/>
        <end position="56"/>
    </location>
</feature>
<dbReference type="GO" id="GO:0005523">
    <property type="term" value="F:tropomyosin binding"/>
    <property type="evidence" value="ECO:0007669"/>
    <property type="project" value="InterPro"/>
</dbReference>
<feature type="compositionally biased region" description="Basic and acidic residues" evidence="4">
    <location>
        <begin position="342"/>
        <end position="351"/>
    </location>
</feature>
<evidence type="ECO:0000256" key="2">
    <source>
        <dbReference type="ARBA" id="ARBA00022490"/>
    </source>
</evidence>
<dbReference type="PANTHER" id="PTHR10901:SF5">
    <property type="entry name" value="LEIOMODIN-1"/>
    <property type="match status" value="1"/>
</dbReference>
<evidence type="ECO:0000256" key="4">
    <source>
        <dbReference type="SAM" id="MobiDB-lite"/>
    </source>
</evidence>
<feature type="compositionally biased region" description="Basic and acidic residues" evidence="4">
    <location>
        <begin position="499"/>
        <end position="517"/>
    </location>
</feature>
<evidence type="ECO:0000313" key="6">
    <source>
        <dbReference type="Proteomes" id="UP000823561"/>
    </source>
</evidence>
<feature type="compositionally biased region" description="Acidic residues" evidence="4">
    <location>
        <begin position="156"/>
        <end position="183"/>
    </location>
</feature>
<name>A0AAV6H2Y0_9TELE</name>
<comment type="caution">
    <text evidence="5">The sequence shown here is derived from an EMBL/GenBank/DDBJ whole genome shotgun (WGS) entry which is preliminary data.</text>
</comment>
<dbReference type="GO" id="GO:0030239">
    <property type="term" value="P:myofibril assembly"/>
    <property type="evidence" value="ECO:0007669"/>
    <property type="project" value="TreeGrafter"/>
</dbReference>
<accession>A0AAV6H2Y0</accession>